<dbReference type="EMBL" id="JAUESC010000382">
    <property type="protein sequence ID" value="KAK0587420.1"/>
    <property type="molecule type" value="Genomic_DNA"/>
</dbReference>
<proteinExistence type="predicted"/>
<protein>
    <recommendedName>
        <fullName evidence="1">Retroviral polymerase SH3-like domain-containing protein</fullName>
    </recommendedName>
</protein>
<dbReference type="Pfam" id="PF25597">
    <property type="entry name" value="SH3_retrovirus"/>
    <property type="match status" value="1"/>
</dbReference>
<dbReference type="InterPro" id="IPR039537">
    <property type="entry name" value="Retrotran_Ty1/copia-like"/>
</dbReference>
<dbReference type="InterPro" id="IPR057670">
    <property type="entry name" value="SH3_retrovirus"/>
</dbReference>
<reference evidence="2" key="1">
    <citation type="journal article" date="2022" name="Plant J.">
        <title>Strategies of tolerance reflected in two North American maple genomes.</title>
        <authorList>
            <person name="McEvoy S.L."/>
            <person name="Sezen U.U."/>
            <person name="Trouern-Trend A."/>
            <person name="McMahon S.M."/>
            <person name="Schaberg P.G."/>
            <person name="Yang J."/>
            <person name="Wegrzyn J.L."/>
            <person name="Swenson N.G."/>
        </authorList>
    </citation>
    <scope>NUCLEOTIDE SEQUENCE</scope>
    <source>
        <strain evidence="2">NS2018</strain>
    </source>
</reference>
<accession>A0AA39SC04</accession>
<dbReference type="PANTHER" id="PTHR42648">
    <property type="entry name" value="TRANSPOSASE, PUTATIVE-RELATED"/>
    <property type="match status" value="1"/>
</dbReference>
<gene>
    <name evidence="2" type="ORF">LWI29_022577</name>
</gene>
<dbReference type="Proteomes" id="UP001168877">
    <property type="component" value="Unassembled WGS sequence"/>
</dbReference>
<evidence type="ECO:0000259" key="1">
    <source>
        <dbReference type="Pfam" id="PF25597"/>
    </source>
</evidence>
<organism evidence="2 3">
    <name type="scientific">Acer saccharum</name>
    <name type="common">Sugar maple</name>
    <dbReference type="NCBI Taxonomy" id="4024"/>
    <lineage>
        <taxon>Eukaryota</taxon>
        <taxon>Viridiplantae</taxon>
        <taxon>Streptophyta</taxon>
        <taxon>Embryophyta</taxon>
        <taxon>Tracheophyta</taxon>
        <taxon>Spermatophyta</taxon>
        <taxon>Magnoliopsida</taxon>
        <taxon>eudicotyledons</taxon>
        <taxon>Gunneridae</taxon>
        <taxon>Pentapetalae</taxon>
        <taxon>rosids</taxon>
        <taxon>malvids</taxon>
        <taxon>Sapindales</taxon>
        <taxon>Sapindaceae</taxon>
        <taxon>Hippocastanoideae</taxon>
        <taxon>Acereae</taxon>
        <taxon>Acer</taxon>
    </lineage>
</organism>
<dbReference type="PANTHER" id="PTHR42648:SF28">
    <property type="entry name" value="TRANSPOSON-ENCODED PROTEIN WITH RIBONUCLEASE H-LIKE AND RETROVIRUS ZINC FINGER-LIKE DOMAINS"/>
    <property type="match status" value="1"/>
</dbReference>
<dbReference type="AlphaFoldDB" id="A0AA39SC04"/>
<name>A0AA39SC04_ACESA</name>
<keyword evidence="3" id="KW-1185">Reference proteome</keyword>
<evidence type="ECO:0000313" key="3">
    <source>
        <dbReference type="Proteomes" id="UP001168877"/>
    </source>
</evidence>
<feature type="domain" description="Retroviral polymerase SH3-like" evidence="1">
    <location>
        <begin position="117"/>
        <end position="168"/>
    </location>
</feature>
<comment type="caution">
    <text evidence="2">The sequence shown here is derived from an EMBL/GenBank/DDBJ whole genome shotgun (WGS) entry which is preliminary data.</text>
</comment>
<reference evidence="2" key="2">
    <citation type="submission" date="2023-06" db="EMBL/GenBank/DDBJ databases">
        <authorList>
            <person name="Swenson N.G."/>
            <person name="Wegrzyn J.L."/>
            <person name="Mcevoy S.L."/>
        </authorList>
    </citation>
    <scope>NUCLEOTIDE SEQUENCE</scope>
    <source>
        <strain evidence="2">NS2018</strain>
        <tissue evidence="2">Leaf</tissue>
    </source>
</reference>
<evidence type="ECO:0000313" key="2">
    <source>
        <dbReference type="EMBL" id="KAK0587420.1"/>
    </source>
</evidence>
<sequence length="252" mass="29093">MKYKGNGNIREYIMEMSHIASKVKALKLELSNDLLVHLILKQDIIESAHLASTSKDKGKKSKNNETLKTAAYILNQVPTKAAVKTPYDYELWTGREPILKHFHIWGFPAEARPYRPYEKKLDSKTVSNYFIGYSERSRGYKLYDPTLRLIFETGTATFFEDVEFGGRHKVKDIVFEEESVSIPTIAFDNVQVSIPIIDQEANPDPQPDNVDQPPFKMRNMRKILEWWKMIQSTSIKPQPPSSHARFQLSEVD</sequence>